<name>X1U1X2_9ZZZZ</name>
<keyword evidence="1" id="KW-1133">Transmembrane helix</keyword>
<comment type="caution">
    <text evidence="2">The sequence shown here is derived from an EMBL/GenBank/DDBJ whole genome shotgun (WGS) entry which is preliminary data.</text>
</comment>
<evidence type="ECO:0000313" key="2">
    <source>
        <dbReference type="EMBL" id="GAJ11494.1"/>
    </source>
</evidence>
<proteinExistence type="predicted"/>
<organism evidence="2">
    <name type="scientific">marine sediment metagenome</name>
    <dbReference type="NCBI Taxonomy" id="412755"/>
    <lineage>
        <taxon>unclassified sequences</taxon>
        <taxon>metagenomes</taxon>
        <taxon>ecological metagenomes</taxon>
    </lineage>
</organism>
<protein>
    <submittedName>
        <fullName evidence="2">Uncharacterized protein</fullName>
    </submittedName>
</protein>
<sequence>MSIQRMSPEQFFRQSQQEQDLEKILIDGEPVPPEPQPQIQYVPVAGVNNTNDSSKTLWGVLGIIALTGIIVVGIVALCKK</sequence>
<keyword evidence="1" id="KW-0472">Membrane</keyword>
<gene>
    <name evidence="2" type="ORF">S12H4_52883</name>
</gene>
<evidence type="ECO:0000256" key="1">
    <source>
        <dbReference type="SAM" id="Phobius"/>
    </source>
</evidence>
<reference evidence="2" key="1">
    <citation type="journal article" date="2014" name="Front. Microbiol.">
        <title>High frequency of phylogenetically diverse reductive dehalogenase-homologous genes in deep subseafloor sedimentary metagenomes.</title>
        <authorList>
            <person name="Kawai M."/>
            <person name="Futagami T."/>
            <person name="Toyoda A."/>
            <person name="Takaki Y."/>
            <person name="Nishi S."/>
            <person name="Hori S."/>
            <person name="Arai W."/>
            <person name="Tsubouchi T."/>
            <person name="Morono Y."/>
            <person name="Uchiyama I."/>
            <person name="Ito T."/>
            <person name="Fujiyama A."/>
            <person name="Inagaki F."/>
            <person name="Takami H."/>
        </authorList>
    </citation>
    <scope>NUCLEOTIDE SEQUENCE</scope>
    <source>
        <strain evidence="2">Expedition CK06-06</strain>
    </source>
</reference>
<dbReference type="EMBL" id="BARW01033598">
    <property type="protein sequence ID" value="GAJ11494.1"/>
    <property type="molecule type" value="Genomic_DNA"/>
</dbReference>
<dbReference type="AlphaFoldDB" id="X1U1X2"/>
<accession>X1U1X2</accession>
<feature type="transmembrane region" description="Helical" evidence="1">
    <location>
        <begin position="57"/>
        <end position="78"/>
    </location>
</feature>
<keyword evidence="1" id="KW-0812">Transmembrane</keyword>